<sequence>MASKEDLVKSIIKQNSGESSSKSETNAKSQTEETTTVEVIVSKTSSSEGSSETGQEYVYWARRGENELETAGEVEVSSSGVEQENVNPEECGELLLVRETEANGAQISSVRDPNSLVYGLQVAAEQITAAHEIQTAGEAAEAFGQITEEFIEQQQRLEAKREAAKLQEKLMNEEYQKAIGYLLCSSKSKSGKQKKKQTMTAYLFFCRRYRAKIVARNPKLSFAQISKLLSHMWRNASEQEKNTYRLKLEQHRTKVNAIVEKNMIEKMKMVKQQKLMEEIQRRSDEEHPLIATSSAELHDYEVVQQHQQEDSEDVHQEEIHVEEEEESQEESQLSIIESLEKESVAAAAEITQTTDDGEQEEETVEQNEEPEISHAVIDPQTKMMLLEGES</sequence>
<dbReference type="SMART" id="SM00398">
    <property type="entry name" value="HMG"/>
    <property type="match status" value="1"/>
</dbReference>
<feature type="coiled-coil region" evidence="2">
    <location>
        <begin position="147"/>
        <end position="176"/>
    </location>
</feature>
<feature type="domain" description="HMG box" evidence="4">
    <location>
        <begin position="195"/>
        <end position="263"/>
    </location>
</feature>
<dbReference type="RefSeq" id="XP_066934930.1">
    <property type="nucleotide sequence ID" value="XM_067078829.1"/>
</dbReference>
<dbReference type="InterPro" id="IPR036910">
    <property type="entry name" value="HMG_box_dom_sf"/>
</dbReference>
<dbReference type="CDD" id="cd00084">
    <property type="entry name" value="HMG-box_SF"/>
    <property type="match status" value="1"/>
</dbReference>
<protein>
    <recommendedName>
        <fullName evidence="4">HMG box domain-containing protein</fullName>
    </recommendedName>
</protein>
<keyword evidence="1" id="KW-0238">DNA-binding</keyword>
<evidence type="ECO:0000313" key="5">
    <source>
        <dbReference type="EnsemblMetazoa" id="CLYHEMP007396.1"/>
    </source>
</evidence>
<evidence type="ECO:0000256" key="1">
    <source>
        <dbReference type="PROSITE-ProRule" id="PRU00267"/>
    </source>
</evidence>
<dbReference type="GO" id="GO:0005634">
    <property type="term" value="C:nucleus"/>
    <property type="evidence" value="ECO:0007669"/>
    <property type="project" value="UniProtKB-UniRule"/>
</dbReference>
<feature type="DNA-binding region" description="HMG box" evidence="1">
    <location>
        <begin position="195"/>
        <end position="263"/>
    </location>
</feature>
<dbReference type="AlphaFoldDB" id="A0A7M5U865"/>
<proteinExistence type="predicted"/>
<feature type="compositionally biased region" description="Acidic residues" evidence="3">
    <location>
        <begin position="320"/>
        <end position="329"/>
    </location>
</feature>
<dbReference type="InterPro" id="IPR009071">
    <property type="entry name" value="HMG_box_dom"/>
</dbReference>
<dbReference type="PANTHER" id="PTHR46584">
    <property type="entry name" value="HMG DOMAIN-CONTAINING PROTEIN 4"/>
    <property type="match status" value="1"/>
</dbReference>
<feature type="compositionally biased region" description="Low complexity" evidence="3">
    <location>
        <begin position="32"/>
        <end position="54"/>
    </location>
</feature>
<dbReference type="GeneID" id="136822560"/>
<reference evidence="5" key="1">
    <citation type="submission" date="2021-01" db="UniProtKB">
        <authorList>
            <consortium name="EnsemblMetazoa"/>
        </authorList>
    </citation>
    <scope>IDENTIFICATION</scope>
</reference>
<keyword evidence="1" id="KW-0539">Nucleus</keyword>
<name>A0A7M5U865_9CNID</name>
<dbReference type="PANTHER" id="PTHR46584:SF1">
    <property type="entry name" value="HMG DOMAIN-CONTAINING PROTEIN 4"/>
    <property type="match status" value="1"/>
</dbReference>
<accession>A0A7M5U865</accession>
<feature type="compositionally biased region" description="Basic and acidic residues" evidence="3">
    <location>
        <begin position="302"/>
        <end position="319"/>
    </location>
</feature>
<dbReference type="Proteomes" id="UP000594262">
    <property type="component" value="Unplaced"/>
</dbReference>
<dbReference type="Gene3D" id="1.10.30.10">
    <property type="entry name" value="High mobility group box domain"/>
    <property type="match status" value="1"/>
</dbReference>
<keyword evidence="6" id="KW-1185">Reference proteome</keyword>
<feature type="compositionally biased region" description="Polar residues" evidence="3">
    <location>
        <begin position="12"/>
        <end position="28"/>
    </location>
</feature>
<evidence type="ECO:0000259" key="4">
    <source>
        <dbReference type="PROSITE" id="PS50118"/>
    </source>
</evidence>
<keyword evidence="2" id="KW-0175">Coiled coil</keyword>
<evidence type="ECO:0000313" key="6">
    <source>
        <dbReference type="Proteomes" id="UP000594262"/>
    </source>
</evidence>
<feature type="region of interest" description="Disordered" evidence="3">
    <location>
        <begin position="1"/>
        <end position="54"/>
    </location>
</feature>
<organism evidence="5 6">
    <name type="scientific">Clytia hemisphaerica</name>
    <dbReference type="NCBI Taxonomy" id="252671"/>
    <lineage>
        <taxon>Eukaryota</taxon>
        <taxon>Metazoa</taxon>
        <taxon>Cnidaria</taxon>
        <taxon>Hydrozoa</taxon>
        <taxon>Hydroidolina</taxon>
        <taxon>Leptothecata</taxon>
        <taxon>Obeliida</taxon>
        <taxon>Clytiidae</taxon>
        <taxon>Clytia</taxon>
    </lineage>
</organism>
<dbReference type="Pfam" id="PF00505">
    <property type="entry name" value="HMG_box"/>
    <property type="match status" value="1"/>
</dbReference>
<feature type="region of interest" description="Disordered" evidence="3">
    <location>
        <begin position="347"/>
        <end position="390"/>
    </location>
</feature>
<feature type="compositionally biased region" description="Acidic residues" evidence="3">
    <location>
        <begin position="355"/>
        <end position="370"/>
    </location>
</feature>
<evidence type="ECO:0000256" key="2">
    <source>
        <dbReference type="SAM" id="Coils"/>
    </source>
</evidence>
<dbReference type="InterPro" id="IPR042477">
    <property type="entry name" value="HMGXB4"/>
</dbReference>
<dbReference type="GO" id="GO:0003677">
    <property type="term" value="F:DNA binding"/>
    <property type="evidence" value="ECO:0007669"/>
    <property type="project" value="UniProtKB-UniRule"/>
</dbReference>
<dbReference type="SUPFAM" id="SSF47095">
    <property type="entry name" value="HMG-box"/>
    <property type="match status" value="1"/>
</dbReference>
<dbReference type="OrthoDB" id="4777606at2759"/>
<feature type="region of interest" description="Disordered" evidence="3">
    <location>
        <begin position="302"/>
        <end position="333"/>
    </location>
</feature>
<dbReference type="PROSITE" id="PS50118">
    <property type="entry name" value="HMG_BOX_2"/>
    <property type="match status" value="1"/>
</dbReference>
<evidence type="ECO:0000256" key="3">
    <source>
        <dbReference type="SAM" id="MobiDB-lite"/>
    </source>
</evidence>
<dbReference type="EnsemblMetazoa" id="CLYHEMT007396.1">
    <property type="protein sequence ID" value="CLYHEMP007396.1"/>
    <property type="gene ID" value="CLYHEMG007396"/>
</dbReference>